<evidence type="ECO:0000256" key="5">
    <source>
        <dbReference type="ARBA" id="ARBA00022840"/>
    </source>
</evidence>
<dbReference type="InterPro" id="IPR003439">
    <property type="entry name" value="ABC_transporter-like_ATP-bd"/>
</dbReference>
<dbReference type="SMART" id="SM00382">
    <property type="entry name" value="AAA"/>
    <property type="match status" value="1"/>
</dbReference>
<accession>A0AA96F7U6</accession>
<evidence type="ECO:0000256" key="6">
    <source>
        <dbReference type="ARBA" id="ARBA00022967"/>
    </source>
</evidence>
<dbReference type="GO" id="GO:0005524">
    <property type="term" value="F:ATP binding"/>
    <property type="evidence" value="ECO:0007669"/>
    <property type="project" value="UniProtKB-KW"/>
</dbReference>
<organism evidence="12 14">
    <name type="scientific">Demequina capsici</name>
    <dbReference type="NCBI Taxonomy" id="3075620"/>
    <lineage>
        <taxon>Bacteria</taxon>
        <taxon>Bacillati</taxon>
        <taxon>Actinomycetota</taxon>
        <taxon>Actinomycetes</taxon>
        <taxon>Micrococcales</taxon>
        <taxon>Demequinaceae</taxon>
        <taxon>Demequina</taxon>
    </lineage>
</organism>
<keyword evidence="2" id="KW-0813">Transport</keyword>
<keyword evidence="6" id="KW-1278">Translocase</keyword>
<protein>
    <submittedName>
        <fullName evidence="12">ATP-binding cassette domain-containing protein</fullName>
    </submittedName>
</protein>
<keyword evidence="5 12" id="KW-0067">ATP-binding</keyword>
<dbReference type="EMBL" id="CP134880">
    <property type="protein sequence ID" value="WNM28122.1"/>
    <property type="molecule type" value="Genomic_DNA"/>
</dbReference>
<dbReference type="EMBL" id="CP134879">
    <property type="protein sequence ID" value="WNM25209.1"/>
    <property type="molecule type" value="Genomic_DNA"/>
</dbReference>
<sequence length="330" mass="35398">MITLEQVSKTFTARSGQVRALDDVSLHVEPGEIYGVIGRSGAGKSTLIRAVNMLERPDSGTVTVDGVELTGLDGAQLRRARQRIGMIFQQFNLLESRTVRGNVELALEIAGVDRAARRTRSAEILELVGLTDRAGARVFELSGGQKQRVGIARALAGNPKVLLSDEATSALDPETTASILGLLRRLNEDLGLTILLITHEMDVVKSLCDSAALMRDGRIVESGRLDDIVVRGESLMSPDLFPLGELPDARGTTIIEITFVGLASEEPVISRLARTHELDVSLLGAAIETIHGRQTGRTRLELTGSAAQVDAAVADLRGQGLTVARVREAR</sequence>
<dbReference type="SUPFAM" id="SSF55021">
    <property type="entry name" value="ACT-like"/>
    <property type="match status" value="1"/>
</dbReference>
<dbReference type="InterPro" id="IPR027417">
    <property type="entry name" value="P-loop_NTPase"/>
</dbReference>
<name>A0AA96F7U6_9MICO</name>
<evidence type="ECO:0000313" key="12">
    <source>
        <dbReference type="EMBL" id="WNM25209.1"/>
    </source>
</evidence>
<dbReference type="PROSITE" id="PS50893">
    <property type="entry name" value="ABC_TRANSPORTER_2"/>
    <property type="match status" value="1"/>
</dbReference>
<dbReference type="GO" id="GO:0006865">
    <property type="term" value="P:amino acid transport"/>
    <property type="evidence" value="ECO:0007669"/>
    <property type="project" value="UniProtKB-KW"/>
</dbReference>
<dbReference type="Gene3D" id="3.30.70.260">
    <property type="match status" value="1"/>
</dbReference>
<keyword evidence="14" id="KW-1185">Reference proteome</keyword>
<evidence type="ECO:0000256" key="8">
    <source>
        <dbReference type="ARBA" id="ARBA00023136"/>
    </source>
</evidence>
<dbReference type="InterPro" id="IPR017871">
    <property type="entry name" value="ABC_transporter-like_CS"/>
</dbReference>
<evidence type="ECO:0000256" key="7">
    <source>
        <dbReference type="ARBA" id="ARBA00022970"/>
    </source>
</evidence>
<dbReference type="FunFam" id="3.40.50.300:FF:000056">
    <property type="entry name" value="Cell division ATP-binding protein FtsE"/>
    <property type="match status" value="1"/>
</dbReference>
<dbReference type="GO" id="GO:0016887">
    <property type="term" value="F:ATP hydrolysis activity"/>
    <property type="evidence" value="ECO:0007669"/>
    <property type="project" value="InterPro"/>
</dbReference>
<dbReference type="PANTHER" id="PTHR43166:SF30">
    <property type="entry name" value="METHIONINE IMPORT ATP-BINDING PROTEIN METN"/>
    <property type="match status" value="1"/>
</dbReference>
<dbReference type="CDD" id="cd03258">
    <property type="entry name" value="ABC_MetN_methionine_transporter"/>
    <property type="match status" value="1"/>
</dbReference>
<proteinExistence type="inferred from homology"/>
<dbReference type="SUPFAM" id="SSF52540">
    <property type="entry name" value="P-loop containing nucleoside triphosphate hydrolases"/>
    <property type="match status" value="1"/>
</dbReference>
<evidence type="ECO:0000256" key="2">
    <source>
        <dbReference type="ARBA" id="ARBA00022448"/>
    </source>
</evidence>
<dbReference type="Pfam" id="PF00005">
    <property type="entry name" value="ABC_tran"/>
    <property type="match status" value="1"/>
</dbReference>
<evidence type="ECO:0000256" key="1">
    <source>
        <dbReference type="ARBA" id="ARBA00005417"/>
    </source>
</evidence>
<gene>
    <name evidence="12" type="ORF">RN606_03410</name>
    <name evidence="13" type="ORF">RN607_03715</name>
</gene>
<keyword evidence="8" id="KW-0472">Membrane</keyword>
<dbReference type="SMART" id="SM00930">
    <property type="entry name" value="NIL"/>
    <property type="match status" value="1"/>
</dbReference>
<reference evidence="12 14" key="1">
    <citation type="submission" date="2023-09" db="EMBL/GenBank/DDBJ databases">
        <title>Demequina sp. a novel bacteria isolated from Capsicum annuum.</title>
        <authorList>
            <person name="Humaira Z."/>
            <person name="Lee J."/>
            <person name="Cho D."/>
        </authorList>
    </citation>
    <scope>NUCLEOTIDE SEQUENCE [LARGE SCALE GENOMIC DNA]</scope>
    <source>
        <strain evidence="12 14">OYTSA14</strain>
        <strain evidence="13">PMTSA13</strain>
    </source>
</reference>
<dbReference type="Pfam" id="PF09383">
    <property type="entry name" value="NIL"/>
    <property type="match status" value="1"/>
</dbReference>
<dbReference type="AlphaFoldDB" id="A0AA96F7U6"/>
<dbReference type="RefSeq" id="WP_313499989.1">
    <property type="nucleotide sequence ID" value="NZ_CP134879.1"/>
</dbReference>
<dbReference type="InterPro" id="IPR041701">
    <property type="entry name" value="MetN_ABC"/>
</dbReference>
<dbReference type="PANTHER" id="PTHR43166">
    <property type="entry name" value="AMINO ACID IMPORT ATP-BINDING PROTEIN"/>
    <property type="match status" value="1"/>
</dbReference>
<evidence type="ECO:0000259" key="11">
    <source>
        <dbReference type="PROSITE" id="PS50893"/>
    </source>
</evidence>
<comment type="similarity">
    <text evidence="1">Belongs to the ABC transporter superfamily.</text>
</comment>
<dbReference type="InterPro" id="IPR045865">
    <property type="entry name" value="ACT-like_dom_sf"/>
</dbReference>
<dbReference type="PROSITE" id="PS00211">
    <property type="entry name" value="ABC_TRANSPORTER_1"/>
    <property type="match status" value="1"/>
</dbReference>
<evidence type="ECO:0000313" key="14">
    <source>
        <dbReference type="Proteomes" id="UP001304125"/>
    </source>
</evidence>
<evidence type="ECO:0000256" key="10">
    <source>
        <dbReference type="ARBA" id="ARBA00063837"/>
    </source>
</evidence>
<dbReference type="InterPro" id="IPR003593">
    <property type="entry name" value="AAA+_ATPase"/>
</dbReference>
<evidence type="ECO:0000256" key="3">
    <source>
        <dbReference type="ARBA" id="ARBA00022475"/>
    </source>
</evidence>
<dbReference type="Gene3D" id="3.40.50.300">
    <property type="entry name" value="P-loop containing nucleotide triphosphate hydrolases"/>
    <property type="match status" value="1"/>
</dbReference>
<keyword evidence="3" id="KW-1003">Cell membrane</keyword>
<keyword evidence="7" id="KW-0029">Amino-acid transport</keyword>
<keyword evidence="4" id="KW-0547">Nucleotide-binding</keyword>
<dbReference type="GO" id="GO:0005886">
    <property type="term" value="C:plasma membrane"/>
    <property type="evidence" value="ECO:0007669"/>
    <property type="project" value="UniProtKB-ARBA"/>
</dbReference>
<evidence type="ECO:0000256" key="9">
    <source>
        <dbReference type="ARBA" id="ARBA00054718"/>
    </source>
</evidence>
<comment type="subunit">
    <text evidence="10">Homodimer. Forms a membrane-associated complex with FtsX.</text>
</comment>
<feature type="domain" description="ABC transporter" evidence="11">
    <location>
        <begin position="2"/>
        <end position="241"/>
    </location>
</feature>
<dbReference type="InterPro" id="IPR050086">
    <property type="entry name" value="MetN_ABC_transporter-like"/>
</dbReference>
<evidence type="ECO:0000256" key="4">
    <source>
        <dbReference type="ARBA" id="ARBA00022741"/>
    </source>
</evidence>
<dbReference type="Proteomes" id="UP001304125">
    <property type="component" value="Chromosome"/>
</dbReference>
<evidence type="ECO:0000313" key="13">
    <source>
        <dbReference type="EMBL" id="WNM28122.1"/>
    </source>
</evidence>
<dbReference type="KEGG" id="dcp:RN607_03715"/>
<accession>A0AA96JA91</accession>
<dbReference type="Proteomes" id="UP001303408">
    <property type="component" value="Chromosome"/>
</dbReference>
<comment type="function">
    <text evidence="9">Part of the ABC transporter FtsEX involved in cellular division. Has ATPase activity.</text>
</comment>
<dbReference type="InterPro" id="IPR018449">
    <property type="entry name" value="NIL_domain"/>
</dbReference>